<evidence type="ECO:0000313" key="1">
    <source>
        <dbReference type="EMBL" id="MBB3327060.1"/>
    </source>
</evidence>
<dbReference type="AlphaFoldDB" id="A0A7W5JVE5"/>
<name>A0A7W5JVE5_9ACTN</name>
<dbReference type="RefSeq" id="WP_269778518.1">
    <property type="nucleotide sequence ID" value="NZ_JACHZG010000001.1"/>
</dbReference>
<comment type="caution">
    <text evidence="1">The sequence shown here is derived from an EMBL/GenBank/DDBJ whole genome shotgun (WGS) entry which is preliminary data.</text>
</comment>
<protein>
    <submittedName>
        <fullName evidence="1">Uncharacterized protein</fullName>
    </submittedName>
</protein>
<gene>
    <name evidence="1" type="ORF">FHX39_002004</name>
</gene>
<sequence length="41" mass="4772">MAQPNQLWSRRIDSESEFVRATRGIWDDILNGVEVVIEKGR</sequence>
<dbReference type="Proteomes" id="UP000565572">
    <property type="component" value="Unassembled WGS sequence"/>
</dbReference>
<accession>A0A7W5JVE5</accession>
<keyword evidence="2" id="KW-1185">Reference proteome</keyword>
<organism evidence="1 2">
    <name type="scientific">Microlunatus antarcticus</name>
    <dbReference type="NCBI Taxonomy" id="53388"/>
    <lineage>
        <taxon>Bacteria</taxon>
        <taxon>Bacillati</taxon>
        <taxon>Actinomycetota</taxon>
        <taxon>Actinomycetes</taxon>
        <taxon>Propionibacteriales</taxon>
        <taxon>Propionibacteriaceae</taxon>
        <taxon>Microlunatus</taxon>
    </lineage>
</organism>
<reference evidence="1 2" key="1">
    <citation type="submission" date="2020-08" db="EMBL/GenBank/DDBJ databases">
        <title>Sequencing the genomes of 1000 actinobacteria strains.</title>
        <authorList>
            <person name="Klenk H.-P."/>
        </authorList>
    </citation>
    <scope>NUCLEOTIDE SEQUENCE [LARGE SCALE GENOMIC DNA]</scope>
    <source>
        <strain evidence="1 2">DSM 11053</strain>
    </source>
</reference>
<proteinExistence type="predicted"/>
<evidence type="ECO:0000313" key="2">
    <source>
        <dbReference type="Proteomes" id="UP000565572"/>
    </source>
</evidence>
<dbReference type="EMBL" id="JACHZG010000001">
    <property type="protein sequence ID" value="MBB3327060.1"/>
    <property type="molecule type" value="Genomic_DNA"/>
</dbReference>